<keyword evidence="1" id="KW-0472">Membrane</keyword>
<accession>A0A7X1IY69</accession>
<sequence length="135" mass="14406">MSFGPPDQPPYQQHTYPPLAMPDSVRATQIVVWATAGVSVLHAFAAGSAYSAGYIVGGYFMLWVIALLALFYPNAGGGVRTASIVLAIFQILFALSALSRKEALLGVIPLGAAITVVVLLRRDAADAWFSRPRSR</sequence>
<proteinExistence type="predicted"/>
<reference evidence="2 3" key="1">
    <citation type="submission" date="2020-08" db="EMBL/GenBank/DDBJ databases">
        <title>Streptomyces sp. PSKA01 genome sequencing and assembly.</title>
        <authorList>
            <person name="Mandal S."/>
            <person name="Maiti P.K."/>
            <person name="Das P."/>
        </authorList>
    </citation>
    <scope>NUCLEOTIDE SEQUENCE [LARGE SCALE GENOMIC DNA]</scope>
    <source>
        <strain evidence="2 3">PSKA01</strain>
    </source>
</reference>
<dbReference type="EMBL" id="JACMSF010000003">
    <property type="protein sequence ID" value="MBC2900763.1"/>
    <property type="molecule type" value="Genomic_DNA"/>
</dbReference>
<gene>
    <name evidence="2" type="ORF">H4N64_03935</name>
</gene>
<evidence type="ECO:0000256" key="1">
    <source>
        <dbReference type="SAM" id="Phobius"/>
    </source>
</evidence>
<feature type="transmembrane region" description="Helical" evidence="1">
    <location>
        <begin position="52"/>
        <end position="72"/>
    </location>
</feature>
<keyword evidence="1" id="KW-0812">Transmembrane</keyword>
<evidence type="ECO:0000313" key="3">
    <source>
        <dbReference type="Proteomes" id="UP000584670"/>
    </source>
</evidence>
<keyword evidence="3" id="KW-1185">Reference proteome</keyword>
<protein>
    <submittedName>
        <fullName evidence="2">Uncharacterized protein</fullName>
    </submittedName>
</protein>
<dbReference type="Proteomes" id="UP000584670">
    <property type="component" value="Unassembled WGS sequence"/>
</dbReference>
<comment type="caution">
    <text evidence="2">The sequence shown here is derived from an EMBL/GenBank/DDBJ whole genome shotgun (WGS) entry which is preliminary data.</text>
</comment>
<feature type="transmembrane region" description="Helical" evidence="1">
    <location>
        <begin position="103"/>
        <end position="120"/>
    </location>
</feature>
<evidence type="ECO:0000313" key="2">
    <source>
        <dbReference type="EMBL" id="MBC2900763.1"/>
    </source>
</evidence>
<organism evidence="2 3">
    <name type="scientific">Streptomyces cupreus</name>
    <dbReference type="NCBI Taxonomy" id="2759956"/>
    <lineage>
        <taxon>Bacteria</taxon>
        <taxon>Bacillati</taxon>
        <taxon>Actinomycetota</taxon>
        <taxon>Actinomycetes</taxon>
        <taxon>Kitasatosporales</taxon>
        <taxon>Streptomycetaceae</taxon>
        <taxon>Streptomyces</taxon>
    </lineage>
</organism>
<feature type="transmembrane region" description="Helical" evidence="1">
    <location>
        <begin position="78"/>
        <end position="96"/>
    </location>
</feature>
<dbReference type="RefSeq" id="WP_186280673.1">
    <property type="nucleotide sequence ID" value="NZ_JACMSF010000003.1"/>
</dbReference>
<dbReference type="AlphaFoldDB" id="A0A7X1IY69"/>
<keyword evidence="1" id="KW-1133">Transmembrane helix</keyword>
<name>A0A7X1IY69_9ACTN</name>